<keyword evidence="3" id="KW-1185">Reference proteome</keyword>
<keyword evidence="1" id="KW-0732">Signal</keyword>
<organism evidence="2 3">
    <name type="scientific">Leptospira wolbachii serovar Codice str. CDC</name>
    <dbReference type="NCBI Taxonomy" id="1218599"/>
    <lineage>
        <taxon>Bacteria</taxon>
        <taxon>Pseudomonadati</taxon>
        <taxon>Spirochaetota</taxon>
        <taxon>Spirochaetia</taxon>
        <taxon>Leptospirales</taxon>
        <taxon>Leptospiraceae</taxon>
        <taxon>Leptospira</taxon>
    </lineage>
</organism>
<evidence type="ECO:0000256" key="1">
    <source>
        <dbReference type="SAM" id="SignalP"/>
    </source>
</evidence>
<protein>
    <recommendedName>
        <fullName evidence="4">Lipoprotein</fullName>
    </recommendedName>
</protein>
<dbReference type="STRING" id="1218599.LEP1GSC195_0881"/>
<dbReference type="RefSeq" id="WP_015683006.1">
    <property type="nucleotide sequence ID" value="NZ_AOGZ02000016.1"/>
</dbReference>
<dbReference type="OrthoDB" id="9878536at2"/>
<proteinExistence type="predicted"/>
<evidence type="ECO:0000313" key="3">
    <source>
        <dbReference type="Proteomes" id="UP000013984"/>
    </source>
</evidence>
<accession>R8ZYV3</accession>
<dbReference type="EMBL" id="AOGZ02000016">
    <property type="protein sequence ID" value="EOQ95037.1"/>
    <property type="molecule type" value="Genomic_DNA"/>
</dbReference>
<feature type="signal peptide" evidence="1">
    <location>
        <begin position="1"/>
        <end position="17"/>
    </location>
</feature>
<evidence type="ECO:0000313" key="2">
    <source>
        <dbReference type="EMBL" id="EOQ95037.1"/>
    </source>
</evidence>
<dbReference type="AlphaFoldDB" id="R8ZYV3"/>
<comment type="caution">
    <text evidence="2">The sequence shown here is derived from an EMBL/GenBank/DDBJ whole genome shotgun (WGS) entry which is preliminary data.</text>
</comment>
<dbReference type="Proteomes" id="UP000013984">
    <property type="component" value="Unassembled WGS sequence"/>
</dbReference>
<evidence type="ECO:0008006" key="4">
    <source>
        <dbReference type="Google" id="ProtNLM"/>
    </source>
</evidence>
<feature type="chain" id="PRO_5004470057" description="Lipoprotein" evidence="1">
    <location>
        <begin position="18"/>
        <end position="227"/>
    </location>
</feature>
<reference evidence="2" key="1">
    <citation type="submission" date="2013-04" db="EMBL/GenBank/DDBJ databases">
        <authorList>
            <person name="Harkins D.M."/>
            <person name="Durkin A.S."/>
            <person name="Brinkac L.M."/>
            <person name="Haft D.H."/>
            <person name="Selengut J.D."/>
            <person name="Sanka R."/>
            <person name="DePew J."/>
            <person name="Purushe J."/>
            <person name="Galloway R.L."/>
            <person name="Vinetz J.M."/>
            <person name="Sutton G.G."/>
            <person name="Nierman W.C."/>
            <person name="Fouts D.E."/>
        </authorList>
    </citation>
    <scope>NUCLEOTIDE SEQUENCE [LARGE SCALE GENOMIC DNA]</scope>
    <source>
        <strain evidence="2">CDC</strain>
    </source>
</reference>
<name>R8ZYV3_9LEPT</name>
<sequence length="227" mass="25936">MKLLHFIIITFSVVNCASNMLLFVDKTPLPDGVHKNTKPFIKEKVQLVIVRKGALCTDSPVECKSSITGLYPESLYSKYGEGSSSSVYGSKAYSALMKHLPKMVSNYEIRSFQSIVEWDYFRNEYKPNVMVITIGEDPSMHWSMFVSVATIAIVPGYNPIQPTTEIVYYDKNGVGKEIQYTTFSRGHVWHHLTFFGWAYVYSHIISEDMYDAYFEEVFSTAVPLKEK</sequence>
<gene>
    <name evidence="2" type="ORF">LEP1GSC195_0881</name>
</gene>